<dbReference type="InterPro" id="IPR012675">
    <property type="entry name" value="Beta-grasp_dom_sf"/>
</dbReference>
<dbReference type="AlphaFoldDB" id="A0A5C6U425"/>
<evidence type="ECO:0000313" key="2">
    <source>
        <dbReference type="EMBL" id="TXC66505.1"/>
    </source>
</evidence>
<feature type="domain" description="Ubiquitin Mut7-C" evidence="1">
    <location>
        <begin position="2"/>
        <end position="79"/>
    </location>
</feature>
<name>A0A5C6U425_9BURK</name>
<dbReference type="Pfam" id="PF14451">
    <property type="entry name" value="Ub-Mut7C"/>
    <property type="match status" value="1"/>
</dbReference>
<reference evidence="2 3" key="1">
    <citation type="submission" date="2019-08" db="EMBL/GenBank/DDBJ databases">
        <authorList>
            <person name="Khan S.A."/>
            <person name="Jeon C.O."/>
            <person name="Jeong S.E."/>
        </authorList>
    </citation>
    <scope>NUCLEOTIDE SEQUENCE [LARGE SCALE GENOMIC DNA]</scope>
    <source>
        <strain evidence="3">IMCC1728</strain>
    </source>
</reference>
<dbReference type="InterPro" id="IPR027798">
    <property type="entry name" value="Ub_Mut7C"/>
</dbReference>
<dbReference type="Proteomes" id="UP000321832">
    <property type="component" value="Unassembled WGS sequence"/>
</dbReference>
<keyword evidence="3" id="KW-1185">Reference proteome</keyword>
<proteinExistence type="predicted"/>
<protein>
    <submittedName>
        <fullName evidence="2">MoaD/ThiS family protein</fullName>
    </submittedName>
</protein>
<dbReference type="InterPro" id="IPR016155">
    <property type="entry name" value="Mopterin_synth/thiamin_S_b"/>
</dbReference>
<comment type="caution">
    <text evidence="2">The sequence shown here is derived from an EMBL/GenBank/DDBJ whole genome shotgun (WGS) entry which is preliminary data.</text>
</comment>
<accession>A0A5C6U425</accession>
<dbReference type="Gene3D" id="3.10.20.30">
    <property type="match status" value="1"/>
</dbReference>
<dbReference type="EMBL" id="VOPW01000001">
    <property type="protein sequence ID" value="TXC66505.1"/>
    <property type="molecule type" value="Genomic_DNA"/>
</dbReference>
<evidence type="ECO:0000259" key="1">
    <source>
        <dbReference type="Pfam" id="PF14451"/>
    </source>
</evidence>
<dbReference type="SUPFAM" id="SSF54285">
    <property type="entry name" value="MoaD/ThiS"/>
    <property type="match status" value="1"/>
</dbReference>
<evidence type="ECO:0000313" key="3">
    <source>
        <dbReference type="Proteomes" id="UP000321832"/>
    </source>
</evidence>
<dbReference type="CDD" id="cd17040">
    <property type="entry name" value="Ubl_MoaD_like"/>
    <property type="match status" value="1"/>
</dbReference>
<sequence length="84" mass="9299">MKITFKLYASLTQYLPAENRYDNRVSLDLPEGSAVAQVIEPFGLPEKLVHLVLVNGTYVPPEQRLTHVLKEGDVLAIWPPIAGG</sequence>
<gene>
    <name evidence="2" type="ORF">FSC37_13575</name>
</gene>
<organism evidence="2 3">
    <name type="scientific">Piscinibacter aquaticus</name>
    <dbReference type="NCBI Taxonomy" id="392597"/>
    <lineage>
        <taxon>Bacteria</taxon>
        <taxon>Pseudomonadati</taxon>
        <taxon>Pseudomonadota</taxon>
        <taxon>Betaproteobacteria</taxon>
        <taxon>Burkholderiales</taxon>
        <taxon>Sphaerotilaceae</taxon>
        <taxon>Piscinibacter</taxon>
    </lineage>
</organism>